<proteinExistence type="predicted"/>
<evidence type="ECO:0000313" key="1">
    <source>
        <dbReference type="EMBL" id="JAH82704.1"/>
    </source>
</evidence>
<reference evidence="1" key="2">
    <citation type="journal article" date="2015" name="Fish Shellfish Immunol.">
        <title>Early steps in the European eel (Anguilla anguilla)-Vibrio vulnificus interaction in the gills: Role of the RtxA13 toxin.</title>
        <authorList>
            <person name="Callol A."/>
            <person name="Pajuelo D."/>
            <person name="Ebbesson L."/>
            <person name="Teles M."/>
            <person name="MacKenzie S."/>
            <person name="Amaro C."/>
        </authorList>
    </citation>
    <scope>NUCLEOTIDE SEQUENCE</scope>
</reference>
<reference evidence="1" key="1">
    <citation type="submission" date="2014-11" db="EMBL/GenBank/DDBJ databases">
        <authorList>
            <person name="Amaro Gonzalez C."/>
        </authorList>
    </citation>
    <scope>NUCLEOTIDE SEQUENCE</scope>
</reference>
<accession>A0A0E9VX13</accession>
<organism evidence="1">
    <name type="scientific">Anguilla anguilla</name>
    <name type="common">European freshwater eel</name>
    <name type="synonym">Muraena anguilla</name>
    <dbReference type="NCBI Taxonomy" id="7936"/>
    <lineage>
        <taxon>Eukaryota</taxon>
        <taxon>Metazoa</taxon>
        <taxon>Chordata</taxon>
        <taxon>Craniata</taxon>
        <taxon>Vertebrata</taxon>
        <taxon>Euteleostomi</taxon>
        <taxon>Actinopterygii</taxon>
        <taxon>Neopterygii</taxon>
        <taxon>Teleostei</taxon>
        <taxon>Anguilliformes</taxon>
        <taxon>Anguillidae</taxon>
        <taxon>Anguilla</taxon>
    </lineage>
</organism>
<dbReference type="EMBL" id="GBXM01025873">
    <property type="protein sequence ID" value="JAH82704.1"/>
    <property type="molecule type" value="Transcribed_RNA"/>
</dbReference>
<dbReference type="AlphaFoldDB" id="A0A0E9VX13"/>
<sequence>MRSTSWIDNILLGINALDKKIHDRALAAHLIFGNVLINLPNAARI</sequence>
<protein>
    <submittedName>
        <fullName evidence="1">Uncharacterized protein</fullName>
    </submittedName>
</protein>
<name>A0A0E9VX13_ANGAN</name>
<dbReference type="EMBL" id="GBXM01067281">
    <property type="protein sequence ID" value="JAH41296.1"/>
    <property type="molecule type" value="Transcribed_RNA"/>
</dbReference>